<dbReference type="Gene3D" id="3.40.605.10">
    <property type="entry name" value="Aldehyde Dehydrogenase, Chain A, domain 1"/>
    <property type="match status" value="1"/>
</dbReference>
<dbReference type="HOGENOM" id="CLU_027555_0_0_11"/>
<evidence type="ECO:0000256" key="2">
    <source>
        <dbReference type="SAM" id="MobiDB-lite"/>
    </source>
</evidence>
<feature type="compositionally biased region" description="Low complexity" evidence="2">
    <location>
        <begin position="49"/>
        <end position="60"/>
    </location>
</feature>
<name>D3F3K4_CONWI</name>
<organism evidence="4 5">
    <name type="scientific">Conexibacter woesei (strain DSM 14684 / CCUG 47730 / CIP 108061 / JCM 11494 / NBRC 100937 / ID131577)</name>
    <dbReference type="NCBI Taxonomy" id="469383"/>
    <lineage>
        <taxon>Bacteria</taxon>
        <taxon>Bacillati</taxon>
        <taxon>Actinomycetota</taxon>
        <taxon>Thermoleophilia</taxon>
        <taxon>Solirubrobacterales</taxon>
        <taxon>Conexibacteraceae</taxon>
        <taxon>Conexibacter</taxon>
    </lineage>
</organism>
<evidence type="ECO:0000313" key="5">
    <source>
        <dbReference type="Proteomes" id="UP000008229"/>
    </source>
</evidence>
<sequence length="580" mass="58250">MSGARDAAARERGGGGGAGDGAARERGGGGGGAGDGAAREHGSLVAGRETATAAETFTAFDPRTGRPSPLRFREASAADVAAAAEAAAVAFRAVREWPPERFGRLLRGVATELERAERPLLATADGETALGTVRLRGELARTTGQLRAFAAHVESGAHLDVIVAPPRPDAEPPQPDLRRMLVALGPVAVFEASNFPFAFGVAGGDTAAALAAGCPVVVKAHEAHPATAHLCAAAVTAAVAAAGAPPGLFSLLHGRSHAVGRALVEAPEIAAVGFTGSSAGGRALLDAAARRPQPIPVYAEMGSVNPLLVTAAALAERGTAIADGLADSIALGAGQFCTSPGLVLVPHGADGDAFAARLATALDGRAVGALLTAGMRDRLVRDVAALSAREDVTLLAGDRGADGGGADGAAPGGFRFTPALLSADAEALVRDPALADEHFGPVALVLRYDGGSGAARALAALPGQLTVTLHAGAQELAEPERSGLAALQRLAVERAGRIVWNGYPTGVAVVAAMQHGGPYPAASTSLHTSVGLTAIRRFQRPVVFQDAPAALLPPALRNAATNYTNLTIGGLDTAIRQRGE</sequence>
<evidence type="ECO:0000313" key="4">
    <source>
        <dbReference type="EMBL" id="ADB52369.1"/>
    </source>
</evidence>
<keyword evidence="1" id="KW-0560">Oxidoreductase</keyword>
<dbReference type="InterPro" id="IPR016161">
    <property type="entry name" value="Ald_DH/histidinol_DH"/>
</dbReference>
<dbReference type="InterPro" id="IPR050740">
    <property type="entry name" value="Aldehyde_DH_Superfamily"/>
</dbReference>
<proteinExistence type="predicted"/>
<evidence type="ECO:0000259" key="3">
    <source>
        <dbReference type="Pfam" id="PF00171"/>
    </source>
</evidence>
<reference evidence="5" key="2">
    <citation type="submission" date="2010-01" db="EMBL/GenBank/DDBJ databases">
        <title>The complete genome of Conexibacter woesei DSM 14684.</title>
        <authorList>
            <consortium name="US DOE Joint Genome Institute (JGI-PGF)"/>
            <person name="Lucas S."/>
            <person name="Copeland A."/>
            <person name="Lapidus A."/>
            <person name="Glavina del Rio T."/>
            <person name="Dalin E."/>
            <person name="Tice H."/>
            <person name="Bruce D."/>
            <person name="Goodwin L."/>
            <person name="Pitluck S."/>
            <person name="Kyrpides N."/>
            <person name="Mavromatis K."/>
            <person name="Ivanova N."/>
            <person name="Mikhailova N."/>
            <person name="Chertkov O."/>
            <person name="Brettin T."/>
            <person name="Detter J.C."/>
            <person name="Han C."/>
            <person name="Larimer F."/>
            <person name="Land M."/>
            <person name="Hauser L."/>
            <person name="Markowitz V."/>
            <person name="Cheng J.-F."/>
            <person name="Hugenholtz P."/>
            <person name="Woyke T."/>
            <person name="Wu D."/>
            <person name="Pukall R."/>
            <person name="Steenblock K."/>
            <person name="Schneider S."/>
            <person name="Klenk H.-P."/>
            <person name="Eisen J.A."/>
        </authorList>
    </citation>
    <scope>NUCLEOTIDE SEQUENCE [LARGE SCALE GENOMIC DNA]</scope>
    <source>
        <strain evidence="5">DSM 14684 / CIP 108061 / JCM 11494 / NBRC 100937 / ID131577</strain>
    </source>
</reference>
<dbReference type="eggNOG" id="COG1012">
    <property type="taxonomic scope" value="Bacteria"/>
</dbReference>
<dbReference type="EMBL" id="CP001854">
    <property type="protein sequence ID" value="ADB52369.1"/>
    <property type="molecule type" value="Genomic_DNA"/>
</dbReference>
<feature type="region of interest" description="Disordered" evidence="2">
    <location>
        <begin position="1"/>
        <end position="69"/>
    </location>
</feature>
<gene>
    <name evidence="4" type="ordered locus">Cwoe_3952</name>
</gene>
<dbReference type="Gene3D" id="3.40.309.10">
    <property type="entry name" value="Aldehyde Dehydrogenase, Chain A, domain 2"/>
    <property type="match status" value="1"/>
</dbReference>
<keyword evidence="5" id="KW-1185">Reference proteome</keyword>
<dbReference type="KEGG" id="cwo:Cwoe_3952"/>
<dbReference type="STRING" id="469383.Cwoe_3952"/>
<dbReference type="Pfam" id="PF00171">
    <property type="entry name" value="Aldedh"/>
    <property type="match status" value="1"/>
</dbReference>
<dbReference type="RefSeq" id="WP_012935420.1">
    <property type="nucleotide sequence ID" value="NC_013739.1"/>
</dbReference>
<dbReference type="InterPro" id="IPR015590">
    <property type="entry name" value="Aldehyde_DH_dom"/>
</dbReference>
<dbReference type="AlphaFoldDB" id="D3F3K4"/>
<dbReference type="PANTHER" id="PTHR43353">
    <property type="entry name" value="SUCCINATE-SEMIALDEHYDE DEHYDROGENASE, MITOCHONDRIAL"/>
    <property type="match status" value="1"/>
</dbReference>
<dbReference type="PANTHER" id="PTHR43353:SF3">
    <property type="entry name" value="ALDEHYDE DEHYDROGENASE-RELATED"/>
    <property type="match status" value="1"/>
</dbReference>
<reference evidence="4 5" key="1">
    <citation type="journal article" date="2010" name="Stand. Genomic Sci.">
        <title>Complete genome sequence of Conexibacter woesei type strain (ID131577).</title>
        <authorList>
            <person name="Pukall R."/>
            <person name="Lapidus A."/>
            <person name="Glavina Del Rio T."/>
            <person name="Copeland A."/>
            <person name="Tice H."/>
            <person name="Cheng J.-F."/>
            <person name="Lucas S."/>
            <person name="Chen F."/>
            <person name="Nolan M."/>
            <person name="Bruce D."/>
            <person name="Goodwin L."/>
            <person name="Pitluck S."/>
            <person name="Mavromatis K."/>
            <person name="Ivanova N."/>
            <person name="Ovchinnikova G."/>
            <person name="Pati A."/>
            <person name="Chen A."/>
            <person name="Palaniappan K."/>
            <person name="Land M."/>
            <person name="Hauser L."/>
            <person name="Chang Y.-J."/>
            <person name="Jeffries C.D."/>
            <person name="Chain P."/>
            <person name="Meincke L."/>
            <person name="Sims D."/>
            <person name="Brettin T."/>
            <person name="Detter J.C."/>
            <person name="Rohde M."/>
            <person name="Goeker M."/>
            <person name="Bristow J."/>
            <person name="Eisen J.A."/>
            <person name="Markowitz V."/>
            <person name="Kyrpides N.C."/>
            <person name="Klenk H.-P."/>
            <person name="Hugenholtz P."/>
        </authorList>
    </citation>
    <scope>NUCLEOTIDE SEQUENCE [LARGE SCALE GENOMIC DNA]</scope>
    <source>
        <strain evidence="5">DSM 14684 / CIP 108061 / JCM 11494 / NBRC 100937 / ID131577</strain>
    </source>
</reference>
<accession>D3F3K4</accession>
<feature type="domain" description="Aldehyde dehydrogenase" evidence="3">
    <location>
        <begin position="54"/>
        <end position="454"/>
    </location>
</feature>
<dbReference type="Proteomes" id="UP000008229">
    <property type="component" value="Chromosome"/>
</dbReference>
<dbReference type="SUPFAM" id="SSF53720">
    <property type="entry name" value="ALDH-like"/>
    <property type="match status" value="1"/>
</dbReference>
<dbReference type="InterPro" id="IPR016163">
    <property type="entry name" value="Ald_DH_C"/>
</dbReference>
<evidence type="ECO:0000256" key="1">
    <source>
        <dbReference type="ARBA" id="ARBA00023002"/>
    </source>
</evidence>
<dbReference type="GO" id="GO:0016620">
    <property type="term" value="F:oxidoreductase activity, acting on the aldehyde or oxo group of donors, NAD or NADP as acceptor"/>
    <property type="evidence" value="ECO:0007669"/>
    <property type="project" value="InterPro"/>
</dbReference>
<dbReference type="OrthoDB" id="9770537at2"/>
<dbReference type="InterPro" id="IPR016162">
    <property type="entry name" value="Ald_DH_N"/>
</dbReference>
<protein>
    <submittedName>
        <fullName evidence="4">Aldehyde Dehydrogenase</fullName>
    </submittedName>
</protein>